<comment type="similarity">
    <text evidence="1 5">Belongs to the pyrroline-5-carboxylate reductase family.</text>
</comment>
<dbReference type="RefSeq" id="WP_096802362.1">
    <property type="nucleotide sequence ID" value="NZ_CP023563.1"/>
</dbReference>
<dbReference type="KEGG" id="brz:CFK38_06580"/>
<evidence type="ECO:0000256" key="1">
    <source>
        <dbReference type="ARBA" id="ARBA00005525"/>
    </source>
</evidence>
<dbReference type="InterPro" id="IPR008927">
    <property type="entry name" value="6-PGluconate_DH-like_C_sf"/>
</dbReference>
<keyword evidence="5" id="KW-0963">Cytoplasm</keyword>
<feature type="domain" description="Pyrroline-5-carboxylate reductase dimerisation" evidence="10">
    <location>
        <begin position="190"/>
        <end position="294"/>
    </location>
</feature>
<comment type="catalytic activity">
    <reaction evidence="5">
        <text>L-proline + NAD(+) = (S)-1-pyrroline-5-carboxylate + NADH + 2 H(+)</text>
        <dbReference type="Rhea" id="RHEA:14105"/>
        <dbReference type="ChEBI" id="CHEBI:15378"/>
        <dbReference type="ChEBI" id="CHEBI:17388"/>
        <dbReference type="ChEBI" id="CHEBI:57540"/>
        <dbReference type="ChEBI" id="CHEBI:57945"/>
        <dbReference type="ChEBI" id="CHEBI:60039"/>
        <dbReference type="EC" id="1.5.1.2"/>
    </reaction>
</comment>
<dbReference type="FunFam" id="1.10.3730.10:FF:000001">
    <property type="entry name" value="Pyrroline-5-carboxylate reductase"/>
    <property type="match status" value="1"/>
</dbReference>
<dbReference type="GO" id="GO:0004735">
    <property type="term" value="F:pyrroline-5-carboxylate reductase activity"/>
    <property type="evidence" value="ECO:0007669"/>
    <property type="project" value="UniProtKB-UniRule"/>
</dbReference>
<dbReference type="OrthoDB" id="9805754at2"/>
<dbReference type="InterPro" id="IPR000304">
    <property type="entry name" value="Pyrroline-COOH_reductase"/>
</dbReference>
<keyword evidence="3 5" id="KW-0560">Oxidoreductase</keyword>
<gene>
    <name evidence="5 11" type="primary">proC</name>
    <name evidence="11" type="ORF">CFK38_06580</name>
</gene>
<feature type="region of interest" description="Disordered" evidence="8">
    <location>
        <begin position="1"/>
        <end position="29"/>
    </location>
</feature>
<comment type="pathway">
    <text evidence="5">Amino-acid biosynthesis; L-proline biosynthesis; L-proline from L-glutamate 5-semialdehyde: step 1/1.</text>
</comment>
<sequence>MADTTAQNPDATTPPASGPGTEPGSGPDLAGVRVAVIGAGNMGGPVVRTLLAAGVRAEDLRIANSSTASSERAAEELGATAARTREAAVAAADVVVLGVKPYQVLDLLAEIREELPSDALVISLAAGITLAQLQQALPAQSAVLRAMPNTPISVGEGAVGLMRGAAVTDAQHALVHALFSRAGVVVDITEDQVHAFIAAAGSLAGFVFAIIEAMTEEAVRQGLKRDLADSLVQQTIRGAATMLLESGTHPALAKAGVCSPGGTTAEGYAAFERAGVRAGLAATMSAAAERSRELSQS</sequence>
<keyword evidence="5" id="KW-0028">Amino-acid biosynthesis</keyword>
<evidence type="ECO:0000259" key="10">
    <source>
        <dbReference type="Pfam" id="PF14748"/>
    </source>
</evidence>
<accession>A0A291GMG1</accession>
<dbReference type="Gene3D" id="3.40.50.720">
    <property type="entry name" value="NAD(P)-binding Rossmann-like Domain"/>
    <property type="match status" value="1"/>
</dbReference>
<evidence type="ECO:0000256" key="7">
    <source>
        <dbReference type="PIRSR" id="PIRSR000193-1"/>
    </source>
</evidence>
<evidence type="ECO:0000256" key="4">
    <source>
        <dbReference type="ARBA" id="ARBA00058118"/>
    </source>
</evidence>
<dbReference type="PANTHER" id="PTHR11645:SF0">
    <property type="entry name" value="PYRROLINE-5-CARBOXYLATE REDUCTASE 3"/>
    <property type="match status" value="1"/>
</dbReference>
<evidence type="ECO:0000256" key="8">
    <source>
        <dbReference type="SAM" id="MobiDB-lite"/>
    </source>
</evidence>
<dbReference type="InterPro" id="IPR028939">
    <property type="entry name" value="P5C_Rdtase_cat_N"/>
</dbReference>
<evidence type="ECO:0000313" key="12">
    <source>
        <dbReference type="Proteomes" id="UP000218165"/>
    </source>
</evidence>
<comment type="subcellular location">
    <subcellularLocation>
        <location evidence="5">Cytoplasm</location>
    </subcellularLocation>
</comment>
<evidence type="ECO:0000259" key="9">
    <source>
        <dbReference type="Pfam" id="PF03807"/>
    </source>
</evidence>
<reference evidence="12" key="1">
    <citation type="submission" date="2017-09" db="EMBL/GenBank/DDBJ databases">
        <title>Brachybacterium sp. VM2412.</title>
        <authorList>
            <person name="Tak E.J."/>
            <person name="Bae J.-W."/>
        </authorList>
    </citation>
    <scope>NUCLEOTIDE SEQUENCE [LARGE SCALE GENOMIC DNA]</scope>
    <source>
        <strain evidence="12">VM2412</strain>
    </source>
</reference>
<evidence type="ECO:0000313" key="11">
    <source>
        <dbReference type="EMBL" id="ATG51226.1"/>
    </source>
</evidence>
<evidence type="ECO:0000256" key="3">
    <source>
        <dbReference type="ARBA" id="ARBA00023002"/>
    </source>
</evidence>
<organism evidence="11 12">
    <name type="scientific">Brachybacterium vulturis</name>
    <dbReference type="NCBI Taxonomy" id="2017484"/>
    <lineage>
        <taxon>Bacteria</taxon>
        <taxon>Bacillati</taxon>
        <taxon>Actinomycetota</taxon>
        <taxon>Actinomycetes</taxon>
        <taxon>Micrococcales</taxon>
        <taxon>Dermabacteraceae</taxon>
        <taxon>Brachybacterium</taxon>
    </lineage>
</organism>
<keyword evidence="2 5" id="KW-0521">NADP</keyword>
<comment type="catalytic activity">
    <reaction evidence="5">
        <text>L-proline + NADP(+) = (S)-1-pyrroline-5-carboxylate + NADPH + 2 H(+)</text>
        <dbReference type="Rhea" id="RHEA:14109"/>
        <dbReference type="ChEBI" id="CHEBI:15378"/>
        <dbReference type="ChEBI" id="CHEBI:17388"/>
        <dbReference type="ChEBI" id="CHEBI:57783"/>
        <dbReference type="ChEBI" id="CHEBI:58349"/>
        <dbReference type="ChEBI" id="CHEBI:60039"/>
        <dbReference type="EC" id="1.5.1.2"/>
    </reaction>
</comment>
<dbReference type="Gene3D" id="1.10.3730.10">
    <property type="entry name" value="ProC C-terminal domain-like"/>
    <property type="match status" value="1"/>
</dbReference>
<evidence type="ECO:0000256" key="2">
    <source>
        <dbReference type="ARBA" id="ARBA00022857"/>
    </source>
</evidence>
<dbReference type="UniPathway" id="UPA00098">
    <property type="reaction ID" value="UER00361"/>
</dbReference>
<dbReference type="InterPro" id="IPR029036">
    <property type="entry name" value="P5CR_dimer"/>
</dbReference>
<dbReference type="GO" id="GO:0005737">
    <property type="term" value="C:cytoplasm"/>
    <property type="evidence" value="ECO:0007669"/>
    <property type="project" value="UniProtKB-SubCell"/>
</dbReference>
<name>A0A291GMG1_9MICO</name>
<dbReference type="Pfam" id="PF14748">
    <property type="entry name" value="P5CR_dimer"/>
    <property type="match status" value="1"/>
</dbReference>
<feature type="compositionally biased region" description="Polar residues" evidence="8">
    <location>
        <begin position="1"/>
        <end position="15"/>
    </location>
</feature>
<dbReference type="Proteomes" id="UP000218165">
    <property type="component" value="Chromosome"/>
</dbReference>
<dbReference type="PIRSF" id="PIRSF000193">
    <property type="entry name" value="Pyrrol-5-carb_rd"/>
    <property type="match status" value="1"/>
</dbReference>
<dbReference type="SUPFAM" id="SSF51735">
    <property type="entry name" value="NAD(P)-binding Rossmann-fold domains"/>
    <property type="match status" value="1"/>
</dbReference>
<evidence type="ECO:0000256" key="6">
    <source>
        <dbReference type="NCBIfam" id="TIGR00112"/>
    </source>
</evidence>
<protein>
    <recommendedName>
        <fullName evidence="5 6">Pyrroline-5-carboxylate reductase</fullName>
        <shortName evidence="5">P5C reductase</shortName>
        <shortName evidence="5">P5CR</shortName>
        <ecNumber evidence="5 6">1.5.1.2</ecNumber>
    </recommendedName>
    <alternativeName>
        <fullName evidence="5">PCA reductase</fullName>
    </alternativeName>
</protein>
<comment type="function">
    <text evidence="4 5">Catalyzes the reduction of 1-pyrroline-5-carboxylate (PCA) to L-proline.</text>
</comment>
<feature type="binding site" evidence="7">
    <location>
        <begin position="37"/>
        <end position="42"/>
    </location>
    <ligand>
        <name>NADP(+)</name>
        <dbReference type="ChEBI" id="CHEBI:58349"/>
    </ligand>
</feature>
<dbReference type="NCBIfam" id="TIGR00112">
    <property type="entry name" value="proC"/>
    <property type="match status" value="1"/>
</dbReference>
<dbReference type="SUPFAM" id="SSF48179">
    <property type="entry name" value="6-phosphogluconate dehydrogenase C-terminal domain-like"/>
    <property type="match status" value="1"/>
</dbReference>
<keyword evidence="5" id="KW-0641">Proline biosynthesis</keyword>
<keyword evidence="12" id="KW-1185">Reference proteome</keyword>
<dbReference type="AlphaFoldDB" id="A0A291GMG1"/>
<evidence type="ECO:0000256" key="5">
    <source>
        <dbReference type="HAMAP-Rule" id="MF_01925"/>
    </source>
</evidence>
<dbReference type="EMBL" id="CP023563">
    <property type="protein sequence ID" value="ATG51226.1"/>
    <property type="molecule type" value="Genomic_DNA"/>
</dbReference>
<dbReference type="EC" id="1.5.1.2" evidence="5 6"/>
<dbReference type="GO" id="GO:0055129">
    <property type="term" value="P:L-proline biosynthetic process"/>
    <property type="evidence" value="ECO:0007669"/>
    <property type="project" value="UniProtKB-UniRule"/>
</dbReference>
<dbReference type="PANTHER" id="PTHR11645">
    <property type="entry name" value="PYRROLINE-5-CARBOXYLATE REDUCTASE"/>
    <property type="match status" value="1"/>
</dbReference>
<proteinExistence type="inferred from homology"/>
<dbReference type="InterPro" id="IPR036291">
    <property type="entry name" value="NAD(P)-bd_dom_sf"/>
</dbReference>
<dbReference type="HAMAP" id="MF_01925">
    <property type="entry name" value="P5C_reductase"/>
    <property type="match status" value="1"/>
</dbReference>
<dbReference type="Pfam" id="PF03807">
    <property type="entry name" value="F420_oxidored"/>
    <property type="match status" value="1"/>
</dbReference>
<feature type="domain" description="Pyrroline-5-carboxylate reductase catalytic N-terminal" evidence="9">
    <location>
        <begin position="33"/>
        <end position="127"/>
    </location>
</feature>